<dbReference type="AlphaFoldDB" id="L8WDP6"/>
<keyword evidence="2" id="KW-1185">Reference proteome</keyword>
<proteinExistence type="predicted"/>
<accession>L8WDP6</accession>
<dbReference type="Proteomes" id="UP000011668">
    <property type="component" value="Unassembled WGS sequence"/>
</dbReference>
<protein>
    <submittedName>
        <fullName evidence="1">Uncharacterized protein</fullName>
    </submittedName>
</protein>
<evidence type="ECO:0000313" key="2">
    <source>
        <dbReference type="Proteomes" id="UP000011668"/>
    </source>
</evidence>
<reference evidence="1 2" key="1">
    <citation type="journal article" date="2013" name="Nat. Commun.">
        <title>The evolution and pathogenic mechanisms of the rice sheath blight pathogen.</title>
        <authorList>
            <person name="Zheng A."/>
            <person name="Lin R."/>
            <person name="Xu L."/>
            <person name="Qin P."/>
            <person name="Tang C."/>
            <person name="Ai P."/>
            <person name="Zhang D."/>
            <person name="Liu Y."/>
            <person name="Sun Z."/>
            <person name="Feng H."/>
            <person name="Wang Y."/>
            <person name="Chen Y."/>
            <person name="Liang X."/>
            <person name="Fu R."/>
            <person name="Li Q."/>
            <person name="Zhang J."/>
            <person name="Yu X."/>
            <person name="Xie Z."/>
            <person name="Ding L."/>
            <person name="Guan P."/>
            <person name="Tang J."/>
            <person name="Liang Y."/>
            <person name="Wang S."/>
            <person name="Deng Q."/>
            <person name="Li S."/>
            <person name="Zhu J."/>
            <person name="Wang L."/>
            <person name="Liu H."/>
            <person name="Li P."/>
        </authorList>
    </citation>
    <scope>NUCLEOTIDE SEQUENCE [LARGE SCALE GENOMIC DNA]</scope>
    <source>
        <strain evidence="2">AG-1 IA</strain>
    </source>
</reference>
<evidence type="ECO:0000313" key="1">
    <source>
        <dbReference type="EMBL" id="ELU36281.1"/>
    </source>
</evidence>
<dbReference type="EMBL" id="AFRT01003791">
    <property type="protein sequence ID" value="ELU36281.1"/>
    <property type="molecule type" value="Genomic_DNA"/>
</dbReference>
<gene>
    <name evidence="1" type="ORF">AG1IA_09689</name>
</gene>
<comment type="caution">
    <text evidence="1">The sequence shown here is derived from an EMBL/GenBank/DDBJ whole genome shotgun (WGS) entry which is preliminary data.</text>
</comment>
<dbReference type="HOGENOM" id="CLU_2672809_0_0_1"/>
<sequence>MSHMWATEDVSSVGVQHPDHIVLSAAYVVTPRRVSHLCIFSTTVFQRPQYCLSGLYVPHSYGTISGAGYDASAIG</sequence>
<organism evidence="1 2">
    <name type="scientific">Thanatephorus cucumeris (strain AG1-IA)</name>
    <name type="common">Rice sheath blight fungus</name>
    <name type="synonym">Rhizoctonia solani</name>
    <dbReference type="NCBI Taxonomy" id="983506"/>
    <lineage>
        <taxon>Eukaryota</taxon>
        <taxon>Fungi</taxon>
        <taxon>Dikarya</taxon>
        <taxon>Basidiomycota</taxon>
        <taxon>Agaricomycotina</taxon>
        <taxon>Agaricomycetes</taxon>
        <taxon>Cantharellales</taxon>
        <taxon>Ceratobasidiaceae</taxon>
        <taxon>Rhizoctonia</taxon>
        <taxon>Rhizoctonia solani AG-1</taxon>
    </lineage>
</organism>
<name>L8WDP6_THACA</name>